<reference evidence="1" key="1">
    <citation type="submission" date="2019-10" db="EMBL/GenBank/DDBJ databases">
        <authorList>
            <person name="Soares A.E.R."/>
            <person name="Aleixo A."/>
            <person name="Schneider P."/>
            <person name="Miyaki C.Y."/>
            <person name="Schneider M.P."/>
            <person name="Mello C."/>
            <person name="Vasconcelos A.T.R."/>
        </authorList>
    </citation>
    <scope>NUCLEOTIDE SEQUENCE</scope>
    <source>
        <tissue evidence="1">Muscle</tissue>
    </source>
</reference>
<dbReference type="Proteomes" id="UP001145742">
    <property type="component" value="Unassembled WGS sequence"/>
</dbReference>
<comment type="caution">
    <text evidence="1">The sequence shown here is derived from an EMBL/GenBank/DDBJ whole genome shotgun (WGS) entry which is preliminary data.</text>
</comment>
<evidence type="ECO:0000313" key="2">
    <source>
        <dbReference type="Proteomes" id="UP001145742"/>
    </source>
</evidence>
<organism evidence="1 2">
    <name type="scientific">Willisornis vidua</name>
    <name type="common">Xingu scale-backed antbird</name>
    <dbReference type="NCBI Taxonomy" id="1566151"/>
    <lineage>
        <taxon>Eukaryota</taxon>
        <taxon>Metazoa</taxon>
        <taxon>Chordata</taxon>
        <taxon>Craniata</taxon>
        <taxon>Vertebrata</taxon>
        <taxon>Euteleostomi</taxon>
        <taxon>Archelosauria</taxon>
        <taxon>Archosauria</taxon>
        <taxon>Dinosauria</taxon>
        <taxon>Saurischia</taxon>
        <taxon>Theropoda</taxon>
        <taxon>Coelurosauria</taxon>
        <taxon>Aves</taxon>
        <taxon>Neognathae</taxon>
        <taxon>Neoaves</taxon>
        <taxon>Telluraves</taxon>
        <taxon>Australaves</taxon>
        <taxon>Passeriformes</taxon>
        <taxon>Thamnophilidae</taxon>
        <taxon>Willisornis</taxon>
    </lineage>
</organism>
<proteinExistence type="predicted"/>
<dbReference type="EMBL" id="WHWB01034131">
    <property type="protein sequence ID" value="KAJ7413624.1"/>
    <property type="molecule type" value="Genomic_DNA"/>
</dbReference>
<accession>A0ABQ9D6R4</accession>
<name>A0ABQ9D6R4_9PASS</name>
<dbReference type="PANTHER" id="PTHR33332">
    <property type="entry name" value="REVERSE TRANSCRIPTASE DOMAIN-CONTAINING PROTEIN"/>
    <property type="match status" value="1"/>
</dbReference>
<evidence type="ECO:0000313" key="1">
    <source>
        <dbReference type="EMBL" id="KAJ7413624.1"/>
    </source>
</evidence>
<gene>
    <name evidence="1" type="ORF">WISP_89093</name>
</gene>
<protein>
    <submittedName>
        <fullName evidence="1">Rna-directed dna polymerase from mobile element jockey-like</fullName>
    </submittedName>
</protein>
<keyword evidence="2" id="KW-1185">Reference proteome</keyword>
<sequence length="132" mass="15382">MTKLRGAVDSLECREALQRDLDKLQDWGITNHRKFNKGKCRILHFKWSNPRCVDRLGNECWKMDLGVLANGKLNLSQQCPVRRTNRVLGDIRHSTTSQLREGIVLLCSVLVRPHLQYWRSFGDCNIRKILSH</sequence>